<dbReference type="STRING" id="1125712.HMPREF1316_2539"/>
<dbReference type="PANTHER" id="PTHR13748:SF62">
    <property type="entry name" value="COBW DOMAIN-CONTAINING PROTEIN"/>
    <property type="match status" value="1"/>
</dbReference>
<dbReference type="EMBL" id="AWEZ01000002">
    <property type="protein sequence ID" value="ERL10931.1"/>
    <property type="molecule type" value="Genomic_DNA"/>
</dbReference>
<keyword evidence="9" id="KW-1185">Reference proteome</keyword>
<evidence type="ECO:0000256" key="4">
    <source>
        <dbReference type="ARBA" id="ARBA00034320"/>
    </source>
</evidence>
<reference evidence="8 9" key="1">
    <citation type="submission" date="2013-08" db="EMBL/GenBank/DDBJ databases">
        <authorList>
            <person name="Durkin A.S."/>
            <person name="Haft D.R."/>
            <person name="McCorrison J."/>
            <person name="Torralba M."/>
            <person name="Gillis M."/>
            <person name="Haft D.H."/>
            <person name="Methe B."/>
            <person name="Sutton G."/>
            <person name="Nelson K.E."/>
        </authorList>
    </citation>
    <scope>NUCLEOTIDE SEQUENCE [LARGE SCALE GENOMIC DNA]</scope>
    <source>
        <strain evidence="8 9">F0195</strain>
    </source>
</reference>
<evidence type="ECO:0000259" key="6">
    <source>
        <dbReference type="Pfam" id="PF02492"/>
    </source>
</evidence>
<comment type="caution">
    <text evidence="8">The sequence shown here is derived from an EMBL/GenBank/DDBJ whole genome shotgun (WGS) entry which is preliminary data.</text>
</comment>
<keyword evidence="3" id="KW-0143">Chaperone</keyword>
<dbReference type="GO" id="GO:0005737">
    <property type="term" value="C:cytoplasm"/>
    <property type="evidence" value="ECO:0007669"/>
    <property type="project" value="TreeGrafter"/>
</dbReference>
<dbReference type="Proteomes" id="UP000016638">
    <property type="component" value="Unassembled WGS sequence"/>
</dbReference>
<dbReference type="eggNOG" id="COG0523">
    <property type="taxonomic scope" value="Bacteria"/>
</dbReference>
<dbReference type="PATRIC" id="fig|1125712.3.peg.25"/>
<dbReference type="InterPro" id="IPR003495">
    <property type="entry name" value="CobW/HypB/UreG_nucleotide-bd"/>
</dbReference>
<feature type="domain" description="CobW/HypB/UreG nucleotide-binding" evidence="6">
    <location>
        <begin position="24"/>
        <end position="181"/>
    </location>
</feature>
<dbReference type="Gene3D" id="3.40.50.300">
    <property type="entry name" value="P-loop containing nucleotide triphosphate hydrolases"/>
    <property type="match status" value="1"/>
</dbReference>
<protein>
    <submittedName>
        <fullName evidence="8">CobW/P47K family protein</fullName>
    </submittedName>
</protein>
<gene>
    <name evidence="8" type="ORF">HMPREF1316_2539</name>
</gene>
<dbReference type="InterPro" id="IPR027417">
    <property type="entry name" value="P-loop_NTPase"/>
</dbReference>
<dbReference type="Pfam" id="PF02492">
    <property type="entry name" value="cobW"/>
    <property type="match status" value="1"/>
</dbReference>
<dbReference type="RefSeq" id="WP_021724868.1">
    <property type="nucleotide sequence ID" value="NZ_AWEZ01000002.1"/>
</dbReference>
<evidence type="ECO:0000259" key="7">
    <source>
        <dbReference type="Pfam" id="PF07683"/>
    </source>
</evidence>
<evidence type="ECO:0000256" key="2">
    <source>
        <dbReference type="ARBA" id="ARBA00022801"/>
    </source>
</evidence>
<comment type="catalytic activity">
    <reaction evidence="5">
        <text>GTP + H2O = GDP + phosphate + H(+)</text>
        <dbReference type="Rhea" id="RHEA:19669"/>
        <dbReference type="ChEBI" id="CHEBI:15377"/>
        <dbReference type="ChEBI" id="CHEBI:15378"/>
        <dbReference type="ChEBI" id="CHEBI:37565"/>
        <dbReference type="ChEBI" id="CHEBI:43474"/>
        <dbReference type="ChEBI" id="CHEBI:58189"/>
    </reaction>
    <physiologicalReaction direction="left-to-right" evidence="5">
        <dbReference type="Rhea" id="RHEA:19670"/>
    </physiologicalReaction>
</comment>
<dbReference type="AlphaFoldDB" id="U2VEC7"/>
<dbReference type="Pfam" id="PF07683">
    <property type="entry name" value="CobW_C"/>
    <property type="match status" value="1"/>
</dbReference>
<keyword evidence="1" id="KW-0547">Nucleotide-binding</keyword>
<dbReference type="GO" id="GO:0016787">
    <property type="term" value="F:hydrolase activity"/>
    <property type="evidence" value="ECO:0007669"/>
    <property type="project" value="UniProtKB-KW"/>
</dbReference>
<dbReference type="InterPro" id="IPR051316">
    <property type="entry name" value="Zinc-reg_GTPase_activator"/>
</dbReference>
<dbReference type="OrthoDB" id="9808822at2"/>
<dbReference type="InterPro" id="IPR011629">
    <property type="entry name" value="CobW-like_C"/>
</dbReference>
<evidence type="ECO:0000256" key="5">
    <source>
        <dbReference type="ARBA" id="ARBA00049117"/>
    </source>
</evidence>
<sequence length="338" mass="35936">MRRRTKVIGTTEKRQDAQDGTKVDIVIGFLGAGKTTLINRMLADGLESERPIVIENEFGDVSIDGDLLKDSSVSVRTLASGCICCTLKGDFLTCLQEVVEDMHPGRIVIEPTGLANLPDMLGVVEGAARRLPCRLSSVTSVVDASCVAEMLELSGDFYASQIRDASFIALTHTQGLGAAELDGAMAAIRKLSPCPVMDVDAAGGVGGLEVLAASEAALEEGTVPVAATPPAEDHHHHGGHLHAPGGFVSLSFLPEHAFGEGEIEHMLAALRKVPTGRVMRAKGFLCREDQKALEHVELYTGGALHKPSAYTGEPKLVVIGKELRRDEIERIVGCEART</sequence>
<accession>U2VEC7</accession>
<feature type="domain" description="CobW C-terminal" evidence="7">
    <location>
        <begin position="248"/>
        <end position="330"/>
    </location>
</feature>
<comment type="similarity">
    <text evidence="4">Belongs to the SIMIBI class G3E GTPase family. ZNG1 subfamily.</text>
</comment>
<evidence type="ECO:0000313" key="8">
    <source>
        <dbReference type="EMBL" id="ERL10931.1"/>
    </source>
</evidence>
<dbReference type="GO" id="GO:0000166">
    <property type="term" value="F:nucleotide binding"/>
    <property type="evidence" value="ECO:0007669"/>
    <property type="project" value="UniProtKB-KW"/>
</dbReference>
<dbReference type="SUPFAM" id="SSF52540">
    <property type="entry name" value="P-loop containing nucleoside triphosphate hydrolases"/>
    <property type="match status" value="1"/>
</dbReference>
<organism evidence="8 9">
    <name type="scientific">Olsenella profusa F0195</name>
    <dbReference type="NCBI Taxonomy" id="1125712"/>
    <lineage>
        <taxon>Bacteria</taxon>
        <taxon>Bacillati</taxon>
        <taxon>Actinomycetota</taxon>
        <taxon>Coriobacteriia</taxon>
        <taxon>Coriobacteriales</taxon>
        <taxon>Atopobiaceae</taxon>
        <taxon>Olsenella</taxon>
    </lineage>
</organism>
<evidence type="ECO:0000256" key="3">
    <source>
        <dbReference type="ARBA" id="ARBA00023186"/>
    </source>
</evidence>
<dbReference type="PANTHER" id="PTHR13748">
    <property type="entry name" value="COBW-RELATED"/>
    <property type="match status" value="1"/>
</dbReference>
<evidence type="ECO:0000313" key="9">
    <source>
        <dbReference type="Proteomes" id="UP000016638"/>
    </source>
</evidence>
<dbReference type="Gene3D" id="3.30.1220.10">
    <property type="entry name" value="CobW-like, C-terminal domain"/>
    <property type="match status" value="1"/>
</dbReference>
<evidence type="ECO:0000256" key="1">
    <source>
        <dbReference type="ARBA" id="ARBA00022741"/>
    </source>
</evidence>
<dbReference type="SUPFAM" id="SSF90002">
    <property type="entry name" value="Hypothetical protein YjiA, C-terminal domain"/>
    <property type="match status" value="1"/>
</dbReference>
<proteinExistence type="inferred from homology"/>
<name>U2VEC7_9ACTN</name>
<dbReference type="InterPro" id="IPR036627">
    <property type="entry name" value="CobW-likC_sf"/>
</dbReference>
<keyword evidence="2" id="KW-0378">Hydrolase</keyword>